<evidence type="ECO:0000256" key="2">
    <source>
        <dbReference type="ARBA" id="ARBA00009800"/>
    </source>
</evidence>
<evidence type="ECO:0000256" key="6">
    <source>
        <dbReference type="ARBA" id="ARBA00023136"/>
    </source>
</evidence>
<dbReference type="EMBL" id="JAWXYG010000012">
    <property type="protein sequence ID" value="KAK4257230.1"/>
    <property type="molecule type" value="Genomic_DNA"/>
</dbReference>
<dbReference type="GO" id="GO:0005765">
    <property type="term" value="C:lysosomal membrane"/>
    <property type="evidence" value="ECO:0007669"/>
    <property type="project" value="UniProtKB-SubCell"/>
</dbReference>
<feature type="signal peptide" evidence="11">
    <location>
        <begin position="1"/>
        <end position="19"/>
    </location>
</feature>
<comment type="caution">
    <text evidence="12">The sequence shown here is derived from an EMBL/GenBank/DDBJ whole genome shotgun (WGS) entry which is preliminary data.</text>
</comment>
<dbReference type="GO" id="GO:0005576">
    <property type="term" value="C:extracellular region"/>
    <property type="evidence" value="ECO:0007669"/>
    <property type="project" value="UniProtKB-SubCell"/>
</dbReference>
<proteinExistence type="inferred from homology"/>
<keyword evidence="5" id="KW-0378">Hydrolase</keyword>
<comment type="function">
    <text evidence="10">Endoglycosidase which is a cell surface and extracellular matrix-degrading enzyme. Cleaves heparan sulfate proteoglycans (HSPGs) into heparan sulfate side chains and core proteoglycans.</text>
</comment>
<keyword evidence="4 11" id="KW-0732">Signal</keyword>
<evidence type="ECO:0008006" key="14">
    <source>
        <dbReference type="Google" id="ProtNLM"/>
    </source>
</evidence>
<evidence type="ECO:0000256" key="5">
    <source>
        <dbReference type="ARBA" id="ARBA00022801"/>
    </source>
</evidence>
<dbReference type="Proteomes" id="UP001293593">
    <property type="component" value="Unassembled WGS sequence"/>
</dbReference>
<dbReference type="Gene3D" id="3.20.20.80">
    <property type="entry name" value="Glycosidases"/>
    <property type="match status" value="1"/>
</dbReference>
<evidence type="ECO:0000313" key="12">
    <source>
        <dbReference type="EMBL" id="KAK4257230.1"/>
    </source>
</evidence>
<keyword evidence="6" id="KW-0472">Membrane</keyword>
<dbReference type="Pfam" id="PF03662">
    <property type="entry name" value="Glyco_hydro_79n"/>
    <property type="match status" value="1"/>
</dbReference>
<dbReference type="SUPFAM" id="SSF51445">
    <property type="entry name" value="(Trans)glycosidases"/>
    <property type="match status" value="1"/>
</dbReference>
<name>A0AAE1M977_9FABA</name>
<evidence type="ECO:0000256" key="8">
    <source>
        <dbReference type="ARBA" id="ARBA00023228"/>
    </source>
</evidence>
<evidence type="ECO:0000256" key="10">
    <source>
        <dbReference type="ARBA" id="ARBA00055929"/>
    </source>
</evidence>
<reference evidence="12" key="1">
    <citation type="submission" date="2023-10" db="EMBL/GenBank/DDBJ databases">
        <title>Chromosome-level genome of the transformable northern wattle, Acacia crassicarpa.</title>
        <authorList>
            <person name="Massaro I."/>
            <person name="Sinha N.R."/>
            <person name="Poethig S."/>
            <person name="Leichty A.R."/>
        </authorList>
    </citation>
    <scope>NUCLEOTIDE SEQUENCE</scope>
    <source>
        <strain evidence="12">Acra3RX</strain>
        <tissue evidence="12">Leaf</tissue>
    </source>
</reference>
<dbReference type="InterPro" id="IPR005199">
    <property type="entry name" value="Glyco_hydro_79"/>
</dbReference>
<dbReference type="GO" id="GO:0009505">
    <property type="term" value="C:plant-type cell wall"/>
    <property type="evidence" value="ECO:0007669"/>
    <property type="project" value="TreeGrafter"/>
</dbReference>
<keyword evidence="7" id="KW-0325">Glycoprotein</keyword>
<keyword evidence="3" id="KW-0964">Secreted</keyword>
<keyword evidence="13" id="KW-1185">Reference proteome</keyword>
<dbReference type="FunFam" id="3.20.20.80:FF:000023">
    <property type="entry name" value="heparanase-like protein 3"/>
    <property type="match status" value="1"/>
</dbReference>
<dbReference type="GO" id="GO:0004566">
    <property type="term" value="F:beta-glucuronidase activity"/>
    <property type="evidence" value="ECO:0007669"/>
    <property type="project" value="TreeGrafter"/>
</dbReference>
<dbReference type="PANTHER" id="PTHR14363:SF21">
    <property type="entry name" value="HEPARANASE-LIKE PROTEIN 1"/>
    <property type="match status" value="1"/>
</dbReference>
<evidence type="ECO:0000256" key="7">
    <source>
        <dbReference type="ARBA" id="ARBA00023180"/>
    </source>
</evidence>
<keyword evidence="8" id="KW-0458">Lysosome</keyword>
<sequence length="547" mass="61125">MGFHIALFLFLAFLPPSLSQEVIHASILVHGNQAKAETDDNFICATIDWWPHDKCDYDHCPWGYSSVTNLDLSHPFLAKAVQALKPLRIRLGGSLQDQVLYDVETLKVPCHPFQKMKGGLFGFSKGCLHMKRWDELNHFFKETGAMVTFGLNALNGRHQISQSVWGGDWDSSNAYAFISYTVSKGYKIDSWEFGNELSGKGIGASVGPAQYGKDLIHLKKILDILYERSRFKPALVAPGGFYQKDWYNKLLQVSGSGIINVLTHHIYNLGPGSDPNLEKKILDPALLSNIASTFGNLSESIEKVGPWSSAWVGEAGGAYNSGSRYVSSTFLNSFWYLDQLGMASTYNTKVYCRQTLIGGYYGLLNITTFSPNPDYYSALLWQRLMGKKVLQASSDSSSPHLRTYAHCSKGREGVTVLLINLSNQTNFILNIKNPVAANNEGTEEVKIIRRDNSFTYHLKKTFSWVGTKGSYVSFREEYHLTPKDRDPRSRTVLLNGIPIQLTSKGDIPNLDPVHKNVQSPIYVAPLSIVFVVYPNFDAPACVRPQKH</sequence>
<comment type="subcellular location">
    <subcellularLocation>
        <location evidence="9">Lysosome membrane</location>
        <topology evidence="9">Peripheral membrane protein</topology>
    </subcellularLocation>
    <subcellularLocation>
        <location evidence="1">Secreted</location>
    </subcellularLocation>
</comment>
<evidence type="ECO:0000256" key="11">
    <source>
        <dbReference type="SAM" id="SignalP"/>
    </source>
</evidence>
<evidence type="ECO:0000256" key="3">
    <source>
        <dbReference type="ARBA" id="ARBA00022525"/>
    </source>
</evidence>
<protein>
    <recommendedName>
        <fullName evidence="14">Heparanase-like protein 1</fullName>
    </recommendedName>
</protein>
<organism evidence="12 13">
    <name type="scientific">Acacia crassicarpa</name>
    <name type="common">northern wattle</name>
    <dbReference type="NCBI Taxonomy" id="499986"/>
    <lineage>
        <taxon>Eukaryota</taxon>
        <taxon>Viridiplantae</taxon>
        <taxon>Streptophyta</taxon>
        <taxon>Embryophyta</taxon>
        <taxon>Tracheophyta</taxon>
        <taxon>Spermatophyta</taxon>
        <taxon>Magnoliopsida</taxon>
        <taxon>eudicotyledons</taxon>
        <taxon>Gunneridae</taxon>
        <taxon>Pentapetalae</taxon>
        <taxon>rosids</taxon>
        <taxon>fabids</taxon>
        <taxon>Fabales</taxon>
        <taxon>Fabaceae</taxon>
        <taxon>Caesalpinioideae</taxon>
        <taxon>mimosoid clade</taxon>
        <taxon>Acacieae</taxon>
        <taxon>Acacia</taxon>
    </lineage>
</organism>
<dbReference type="PANTHER" id="PTHR14363">
    <property type="entry name" value="HEPARANASE-RELATED"/>
    <property type="match status" value="1"/>
</dbReference>
<dbReference type="AlphaFoldDB" id="A0AAE1M977"/>
<dbReference type="InterPro" id="IPR017853">
    <property type="entry name" value="GH"/>
</dbReference>
<comment type="similarity">
    <text evidence="2">Belongs to the glycosyl hydrolase 79 family.</text>
</comment>
<evidence type="ECO:0000256" key="9">
    <source>
        <dbReference type="ARBA" id="ARBA00023765"/>
    </source>
</evidence>
<evidence type="ECO:0000256" key="1">
    <source>
        <dbReference type="ARBA" id="ARBA00004613"/>
    </source>
</evidence>
<evidence type="ECO:0000313" key="13">
    <source>
        <dbReference type="Proteomes" id="UP001293593"/>
    </source>
</evidence>
<gene>
    <name evidence="12" type="ORF">QN277_006844</name>
</gene>
<feature type="chain" id="PRO_5042168152" description="Heparanase-like protein 1" evidence="11">
    <location>
        <begin position="20"/>
        <end position="547"/>
    </location>
</feature>
<accession>A0AAE1M977</accession>
<evidence type="ECO:0000256" key="4">
    <source>
        <dbReference type="ARBA" id="ARBA00022729"/>
    </source>
</evidence>